<dbReference type="AlphaFoldDB" id="A0A6N8FXZ8"/>
<protein>
    <recommendedName>
        <fullName evidence="1">Cupin type-2 domain-containing protein</fullName>
    </recommendedName>
</protein>
<dbReference type="SUPFAM" id="SSF51182">
    <property type="entry name" value="RmlC-like cupins"/>
    <property type="match status" value="1"/>
</dbReference>
<dbReference type="PANTHER" id="PTHR36440:SF1">
    <property type="entry name" value="PUTATIVE (AFU_ORTHOLOGUE AFUA_8G07350)-RELATED"/>
    <property type="match status" value="1"/>
</dbReference>
<gene>
    <name evidence="2" type="ORF">BWI75_15580</name>
</gene>
<reference evidence="2 3" key="1">
    <citation type="journal article" date="2019" name="Front. Microbiol.">
        <title>Genomic Features for Desiccation Tolerance and Sugar Biosynthesis in the Extremophile Gloeocapsopsis sp. UTEX B3054.</title>
        <authorList>
            <person name="Urrejola C."/>
            <person name="Alcorta J."/>
            <person name="Salas L."/>
            <person name="Vasquez M."/>
            <person name="Polz M.F."/>
            <person name="Vicuna R."/>
            <person name="Diez B."/>
        </authorList>
    </citation>
    <scope>NUCLEOTIDE SEQUENCE [LARGE SCALE GENOMIC DNA]</scope>
    <source>
        <strain evidence="2 3">1H9</strain>
    </source>
</reference>
<dbReference type="Pfam" id="PF07883">
    <property type="entry name" value="Cupin_2"/>
    <property type="match status" value="1"/>
</dbReference>
<dbReference type="PANTHER" id="PTHR36440">
    <property type="entry name" value="PUTATIVE (AFU_ORTHOLOGUE AFUA_8G07350)-RELATED"/>
    <property type="match status" value="1"/>
</dbReference>
<dbReference type="Proteomes" id="UP000441797">
    <property type="component" value="Unassembled WGS sequence"/>
</dbReference>
<organism evidence="2 3">
    <name type="scientific">Gloeocapsopsis dulcis AAB1 = 1H9</name>
    <dbReference type="NCBI Taxonomy" id="1433147"/>
    <lineage>
        <taxon>Bacteria</taxon>
        <taxon>Bacillati</taxon>
        <taxon>Cyanobacteriota</taxon>
        <taxon>Cyanophyceae</taxon>
        <taxon>Oscillatoriophycideae</taxon>
        <taxon>Chroococcales</taxon>
        <taxon>Chroococcaceae</taxon>
        <taxon>Gloeocapsopsis</taxon>
        <taxon>Gloeocapsopsis dulcis</taxon>
    </lineage>
</organism>
<dbReference type="Gene3D" id="2.60.120.10">
    <property type="entry name" value="Jelly Rolls"/>
    <property type="match status" value="1"/>
</dbReference>
<dbReference type="InterPro" id="IPR053146">
    <property type="entry name" value="QDO-like"/>
</dbReference>
<dbReference type="InterPro" id="IPR014710">
    <property type="entry name" value="RmlC-like_jellyroll"/>
</dbReference>
<accession>A0A6N8FXZ8</accession>
<evidence type="ECO:0000313" key="2">
    <source>
        <dbReference type="EMBL" id="MUL37709.1"/>
    </source>
</evidence>
<evidence type="ECO:0000259" key="1">
    <source>
        <dbReference type="Pfam" id="PF07883"/>
    </source>
</evidence>
<sequence>MLTVPAYLEHQPMKTIIAFVLFTVLMLVMPLNAWAAIAIPSTSNQPIQLVRPGEGKTFQVGGDFIAFKTLSKDTPGELSVIEITAAPQSGPPLHKHPPEVFYIVDGEFEFYGASPEDPVKATAGDFIHIPSGAPHAYKNIGTTPGKYLLFTSIAGNPGQLWFQKFEYEMSNSLGKLATDETPASAIPKSLDNKSMAAIARKYGIEFLE</sequence>
<dbReference type="EMBL" id="NAPY01000025">
    <property type="protein sequence ID" value="MUL37709.1"/>
    <property type="molecule type" value="Genomic_DNA"/>
</dbReference>
<keyword evidence="3" id="KW-1185">Reference proteome</keyword>
<dbReference type="InterPro" id="IPR011051">
    <property type="entry name" value="RmlC_Cupin_sf"/>
</dbReference>
<feature type="domain" description="Cupin type-2" evidence="1">
    <location>
        <begin position="84"/>
        <end position="149"/>
    </location>
</feature>
<dbReference type="InterPro" id="IPR013096">
    <property type="entry name" value="Cupin_2"/>
</dbReference>
<dbReference type="OrthoDB" id="486897at2"/>
<evidence type="ECO:0000313" key="3">
    <source>
        <dbReference type="Proteomes" id="UP000441797"/>
    </source>
</evidence>
<proteinExistence type="predicted"/>
<comment type="caution">
    <text evidence="2">The sequence shown here is derived from an EMBL/GenBank/DDBJ whole genome shotgun (WGS) entry which is preliminary data.</text>
</comment>
<name>A0A6N8FXZ8_9CHRO</name>